<dbReference type="InterPro" id="IPR038071">
    <property type="entry name" value="UROD/MetE-like_sf"/>
</dbReference>
<dbReference type="SUPFAM" id="SSF51726">
    <property type="entry name" value="UROD/MetE-like"/>
    <property type="match status" value="1"/>
</dbReference>
<dbReference type="EMBL" id="RXIF01000002">
    <property type="protein sequence ID" value="RZN65547.1"/>
    <property type="molecule type" value="Genomic_DNA"/>
</dbReference>
<accession>A0A520KTZ2</accession>
<dbReference type="GO" id="GO:0004853">
    <property type="term" value="F:uroporphyrinogen decarboxylase activity"/>
    <property type="evidence" value="ECO:0007669"/>
    <property type="project" value="InterPro"/>
</dbReference>
<dbReference type="InterPro" id="IPR000257">
    <property type="entry name" value="Uroporphyrinogen_deCOase"/>
</dbReference>
<name>A0A520KTZ2_METT2</name>
<evidence type="ECO:0000313" key="3">
    <source>
        <dbReference type="Proteomes" id="UP000317158"/>
    </source>
</evidence>
<dbReference type="Proteomes" id="UP000317158">
    <property type="component" value="Unassembled WGS sequence"/>
</dbReference>
<dbReference type="PANTHER" id="PTHR47099">
    <property type="entry name" value="METHYLCOBAMIDE:COM METHYLTRANSFERASE MTBA"/>
    <property type="match status" value="1"/>
</dbReference>
<gene>
    <name evidence="2" type="ORF">EF806_01270</name>
</gene>
<feature type="domain" description="Uroporphyrinogen decarboxylase (URO-D)" evidence="1">
    <location>
        <begin position="6"/>
        <end position="343"/>
    </location>
</feature>
<dbReference type="CDD" id="cd03465">
    <property type="entry name" value="URO-D_like"/>
    <property type="match status" value="1"/>
</dbReference>
<comment type="caution">
    <text evidence="2">The sequence shown here is derived from an EMBL/GenBank/DDBJ whole genome shotgun (WGS) entry which is preliminary data.</text>
</comment>
<dbReference type="InterPro" id="IPR052024">
    <property type="entry name" value="Methanogen_methyltrans"/>
</dbReference>
<organism evidence="2 3">
    <name type="scientific">Methanoliparum thermophilum</name>
    <dbReference type="NCBI Taxonomy" id="2491083"/>
    <lineage>
        <taxon>Archaea</taxon>
        <taxon>Methanobacteriati</taxon>
        <taxon>Methanobacteriota</taxon>
        <taxon>Candidatus Methanoliparia</taxon>
        <taxon>Candidatus Methanoliparales</taxon>
        <taxon>Candidatus Methanoliparaceae</taxon>
        <taxon>Candidatus Methanoliparum</taxon>
    </lineage>
</organism>
<proteinExistence type="predicted"/>
<evidence type="ECO:0000313" key="2">
    <source>
        <dbReference type="EMBL" id="RZN65547.1"/>
    </source>
</evidence>
<dbReference type="Gene3D" id="3.20.20.210">
    <property type="match status" value="1"/>
</dbReference>
<protein>
    <recommendedName>
        <fullName evidence="1">Uroporphyrinogen decarboxylase (URO-D) domain-containing protein</fullName>
    </recommendedName>
</protein>
<sequence length="352" mass="39482">MEEMSSMERVTAVLNHKIPDRVPVIFWALTIGAREAGIKMFEYSTDGKKMAEGQLNYLRRYGVDAVIPGSGIAEVAEMFGTKTKYYDTMYDTPAIGETVVKKPDDWEKLELSITPGISASLEATLIIREETNNEVPVMGTVVSPLTLATWIRGMAETIRDTRKNPDELHKGLNIITDIERDMVDAQISLGTEIFFMPITRASRDLFTDKQYKEFGIPYDLKVLESLKSNYVIGHVCGNYPMLDTIIERYPLSAVNWWDRGTKYSLKDGRDMKERYNSKVVLVGGLDQNKTLIMGTPKDVENEARDAIEQVAIDGEFILSGGCELSAITPPENILAAVETAKRYGKYPIGWIV</sequence>
<dbReference type="PANTHER" id="PTHR47099:SF1">
    <property type="entry name" value="METHYLCOBAMIDE:COM METHYLTRANSFERASE MTBA"/>
    <property type="match status" value="1"/>
</dbReference>
<dbReference type="Pfam" id="PF01208">
    <property type="entry name" value="URO-D"/>
    <property type="match status" value="1"/>
</dbReference>
<dbReference type="AlphaFoldDB" id="A0A520KTZ2"/>
<dbReference type="GO" id="GO:0006779">
    <property type="term" value="P:porphyrin-containing compound biosynthetic process"/>
    <property type="evidence" value="ECO:0007669"/>
    <property type="project" value="InterPro"/>
</dbReference>
<evidence type="ECO:0000259" key="1">
    <source>
        <dbReference type="Pfam" id="PF01208"/>
    </source>
</evidence>
<reference evidence="2 3" key="1">
    <citation type="journal article" date="2019" name="Nat. Microbiol.">
        <title>Wide diversity of methane and short-chain alkane metabolisms in uncultured archaea.</title>
        <authorList>
            <person name="Borrel G."/>
            <person name="Adam P.S."/>
            <person name="McKay L.J."/>
            <person name="Chen L.X."/>
            <person name="Sierra-Garcia I.N."/>
            <person name="Sieber C.M."/>
            <person name="Letourneur Q."/>
            <person name="Ghozlane A."/>
            <person name="Andersen G.L."/>
            <person name="Li W.J."/>
            <person name="Hallam S.J."/>
            <person name="Muyzer G."/>
            <person name="de Oliveira V.M."/>
            <person name="Inskeep W.P."/>
            <person name="Banfield J.F."/>
            <person name="Gribaldo S."/>
        </authorList>
    </citation>
    <scope>NUCLEOTIDE SEQUENCE [LARGE SCALE GENOMIC DNA]</scope>
    <source>
        <strain evidence="2">NM1a</strain>
    </source>
</reference>